<protein>
    <submittedName>
        <fullName evidence="2">Uncharacterized protein</fullName>
    </submittedName>
</protein>
<reference evidence="2" key="2">
    <citation type="submission" date="2012-06" db="EMBL/GenBank/DDBJ databases">
        <authorList>
            <person name="Yu Y."/>
            <person name="Currie J."/>
            <person name="Lomeli R."/>
            <person name="Angelova A."/>
            <person name="Collura K."/>
            <person name="Wissotski M."/>
            <person name="Campos D."/>
            <person name="Kudrna D."/>
            <person name="Golser W."/>
            <person name="Ashely E."/>
            <person name="Descour A."/>
            <person name="Fernandes J."/>
            <person name="Soderlund C."/>
            <person name="Walbot V."/>
        </authorList>
    </citation>
    <scope>NUCLEOTIDE SEQUENCE</scope>
    <source>
        <strain evidence="2">B73</strain>
    </source>
</reference>
<accession>C0PC98</accession>
<dbReference type="AlphaFoldDB" id="C0PC98"/>
<feature type="region of interest" description="Disordered" evidence="1">
    <location>
        <begin position="16"/>
        <end position="164"/>
    </location>
</feature>
<feature type="compositionally biased region" description="Low complexity" evidence="1">
    <location>
        <begin position="115"/>
        <end position="131"/>
    </location>
</feature>
<feature type="compositionally biased region" description="Basic residues" evidence="1">
    <location>
        <begin position="48"/>
        <end position="60"/>
    </location>
</feature>
<sequence>MYSWYVCMVPRGTVPVAQPPNPSLAGDGRRVHGGAARRAGAAREAHRLRLHPRRHRRHHAPACPPRRLPLHPALHHPRRRHDGRQRHDRHRRHHEEAPGGRQDPEEPGGDGAGAGRDAAAGDAAAGEAVAGHRAVPGDRQRQDGGAHRAAGRHDGAHHGRRVAA</sequence>
<dbReference type="EMBL" id="BT065917">
    <property type="protein sequence ID" value="ACN31793.1"/>
    <property type="molecule type" value="mRNA"/>
</dbReference>
<name>C0PC98_MAIZE</name>
<proteinExistence type="evidence at transcript level"/>
<evidence type="ECO:0000313" key="2">
    <source>
        <dbReference type="EMBL" id="ACN31793.1"/>
    </source>
</evidence>
<organism evidence="2">
    <name type="scientific">Zea mays</name>
    <name type="common">Maize</name>
    <dbReference type="NCBI Taxonomy" id="4577"/>
    <lineage>
        <taxon>Eukaryota</taxon>
        <taxon>Viridiplantae</taxon>
        <taxon>Streptophyta</taxon>
        <taxon>Embryophyta</taxon>
        <taxon>Tracheophyta</taxon>
        <taxon>Spermatophyta</taxon>
        <taxon>Magnoliopsida</taxon>
        <taxon>Liliopsida</taxon>
        <taxon>Poales</taxon>
        <taxon>Poaceae</taxon>
        <taxon>PACMAD clade</taxon>
        <taxon>Panicoideae</taxon>
        <taxon>Andropogonodae</taxon>
        <taxon>Andropogoneae</taxon>
        <taxon>Tripsacinae</taxon>
        <taxon>Zea</taxon>
    </lineage>
</organism>
<reference evidence="2" key="1">
    <citation type="journal article" date="2009" name="PLoS Genet.">
        <title>Sequencing, mapping, and analysis of 27,455 maize full-length cDNAs.</title>
        <authorList>
            <person name="Soderlund C."/>
            <person name="Descour A."/>
            <person name="Kudrna D."/>
            <person name="Bomhoff M."/>
            <person name="Boyd L."/>
            <person name="Currie J."/>
            <person name="Angelova A."/>
            <person name="Collura K."/>
            <person name="Wissotski M."/>
            <person name="Ashley E."/>
            <person name="Morrow D."/>
            <person name="Fernandes J."/>
            <person name="Walbot V."/>
            <person name="Yu Y."/>
        </authorList>
    </citation>
    <scope>NUCLEOTIDE SEQUENCE</scope>
    <source>
        <strain evidence="2">B73</strain>
    </source>
</reference>
<feature type="compositionally biased region" description="Basic and acidic residues" evidence="1">
    <location>
        <begin position="135"/>
        <end position="157"/>
    </location>
</feature>
<feature type="compositionally biased region" description="Basic residues" evidence="1">
    <location>
        <begin position="73"/>
        <end position="93"/>
    </location>
</feature>
<feature type="compositionally biased region" description="Basic and acidic residues" evidence="1">
    <location>
        <begin position="94"/>
        <end position="104"/>
    </location>
</feature>
<evidence type="ECO:0000256" key="1">
    <source>
        <dbReference type="SAM" id="MobiDB-lite"/>
    </source>
</evidence>